<sequence length="197" mass="23144">MSSSNQHNSSWTEEQLDYFPPSPPIHSSKNHKIEDFMHSLDQCLAESLKNKSLEYQFDFEQEIPIDQNQEQKKTLNQTNNNYVWDSINKRNVPQTPMIKTQYIDQNSFQTPFRYLTDRQKHAQNSSQSETISQTYRNNRLSALQHQNKFRNCVNEPNSINQLAQPKLNNPIKLPQNVRQNLINAINFNKRTCDGNNC</sequence>
<gene>
    <name evidence="2" type="primary">Contig14650.g15609</name>
    <name evidence="2" type="ORF">STYLEM_18723</name>
</gene>
<reference evidence="2 3" key="1">
    <citation type="submission" date="2014-06" db="EMBL/GenBank/DDBJ databases">
        <authorList>
            <person name="Swart Estienne"/>
        </authorList>
    </citation>
    <scope>NUCLEOTIDE SEQUENCE [LARGE SCALE GENOMIC DNA]</scope>
    <source>
        <strain evidence="2 3">130c</strain>
    </source>
</reference>
<keyword evidence="3" id="KW-1185">Reference proteome</keyword>
<organism evidence="2 3">
    <name type="scientific">Stylonychia lemnae</name>
    <name type="common">Ciliate</name>
    <dbReference type="NCBI Taxonomy" id="5949"/>
    <lineage>
        <taxon>Eukaryota</taxon>
        <taxon>Sar</taxon>
        <taxon>Alveolata</taxon>
        <taxon>Ciliophora</taxon>
        <taxon>Intramacronucleata</taxon>
        <taxon>Spirotrichea</taxon>
        <taxon>Stichotrichia</taxon>
        <taxon>Sporadotrichida</taxon>
        <taxon>Oxytrichidae</taxon>
        <taxon>Stylonychinae</taxon>
        <taxon>Stylonychia</taxon>
    </lineage>
</organism>
<name>A0A078B586_STYLE</name>
<evidence type="ECO:0000313" key="3">
    <source>
        <dbReference type="Proteomes" id="UP000039865"/>
    </source>
</evidence>
<proteinExistence type="predicted"/>
<protein>
    <submittedName>
        <fullName evidence="2">Uncharacterized protein</fullName>
    </submittedName>
</protein>
<dbReference type="AlphaFoldDB" id="A0A078B586"/>
<feature type="compositionally biased region" description="Polar residues" evidence="1">
    <location>
        <begin position="1"/>
        <end position="13"/>
    </location>
</feature>
<accession>A0A078B586</accession>
<evidence type="ECO:0000256" key="1">
    <source>
        <dbReference type="SAM" id="MobiDB-lite"/>
    </source>
</evidence>
<dbReference type="EMBL" id="CCKQ01017693">
    <property type="protein sequence ID" value="CDW89589.1"/>
    <property type="molecule type" value="Genomic_DNA"/>
</dbReference>
<dbReference type="Proteomes" id="UP000039865">
    <property type="component" value="Unassembled WGS sequence"/>
</dbReference>
<evidence type="ECO:0000313" key="2">
    <source>
        <dbReference type="EMBL" id="CDW89589.1"/>
    </source>
</evidence>
<feature type="region of interest" description="Disordered" evidence="1">
    <location>
        <begin position="1"/>
        <end position="27"/>
    </location>
</feature>
<dbReference type="InParanoid" id="A0A078B586"/>